<evidence type="ECO:0000259" key="2">
    <source>
        <dbReference type="PROSITE" id="PS50222"/>
    </source>
</evidence>
<dbReference type="Gene3D" id="1.10.238.10">
    <property type="entry name" value="EF-hand"/>
    <property type="match status" value="1"/>
</dbReference>
<dbReference type="InterPro" id="IPR018247">
    <property type="entry name" value="EF_Hand_1_Ca_BS"/>
</dbReference>
<evidence type="ECO:0000313" key="3">
    <source>
        <dbReference type="EMBL" id="KAF8566659.1"/>
    </source>
</evidence>
<dbReference type="PROSITE" id="PS00018">
    <property type="entry name" value="EF_HAND_1"/>
    <property type="match status" value="1"/>
</dbReference>
<dbReference type="CDD" id="cd21454">
    <property type="entry name" value="DLC-like_TAL"/>
    <property type="match status" value="1"/>
</dbReference>
<evidence type="ECO:0000313" key="4">
    <source>
        <dbReference type="Proteomes" id="UP000699462"/>
    </source>
</evidence>
<keyword evidence="4" id="KW-1185">Reference proteome</keyword>
<organism evidence="3 4">
    <name type="scientific">Paragonimus westermani</name>
    <dbReference type="NCBI Taxonomy" id="34504"/>
    <lineage>
        <taxon>Eukaryota</taxon>
        <taxon>Metazoa</taxon>
        <taxon>Spiralia</taxon>
        <taxon>Lophotrochozoa</taxon>
        <taxon>Platyhelminthes</taxon>
        <taxon>Trematoda</taxon>
        <taxon>Digenea</taxon>
        <taxon>Plagiorchiida</taxon>
        <taxon>Troglotremata</taxon>
        <taxon>Troglotrematidae</taxon>
        <taxon>Paragonimus</taxon>
    </lineage>
</organism>
<dbReference type="SUPFAM" id="SSF54648">
    <property type="entry name" value="DLC"/>
    <property type="match status" value="1"/>
</dbReference>
<dbReference type="SMART" id="SM01375">
    <property type="entry name" value="Dynein_light"/>
    <property type="match status" value="1"/>
</dbReference>
<keyword evidence="1" id="KW-0106">Calcium</keyword>
<dbReference type="Pfam" id="PF13499">
    <property type="entry name" value="EF-hand_7"/>
    <property type="match status" value="1"/>
</dbReference>
<accession>A0A8T0DFU2</accession>
<dbReference type="GO" id="GO:0007017">
    <property type="term" value="P:microtubule-based process"/>
    <property type="evidence" value="ECO:0007669"/>
    <property type="project" value="InterPro"/>
</dbReference>
<comment type="caution">
    <text evidence="3">The sequence shown here is derived from an EMBL/GenBank/DDBJ whole genome shotgun (WGS) entry which is preliminary data.</text>
</comment>
<dbReference type="InterPro" id="IPR002048">
    <property type="entry name" value="EF_hand_dom"/>
</dbReference>
<dbReference type="Gene3D" id="3.30.740.10">
    <property type="entry name" value="Protein Inhibitor Of Neuronal Nitric Oxide Synthase"/>
    <property type="match status" value="1"/>
</dbReference>
<feature type="domain" description="EF-hand" evidence="2">
    <location>
        <begin position="2"/>
        <end position="37"/>
    </location>
</feature>
<dbReference type="GO" id="GO:0005509">
    <property type="term" value="F:calcium ion binding"/>
    <property type="evidence" value="ECO:0007669"/>
    <property type="project" value="InterPro"/>
</dbReference>
<dbReference type="EMBL" id="JTDF01004797">
    <property type="protein sequence ID" value="KAF8566659.1"/>
    <property type="molecule type" value="Genomic_DNA"/>
</dbReference>
<protein>
    <recommendedName>
        <fullName evidence="2">EF-hand domain-containing protein</fullName>
    </recommendedName>
</protein>
<dbReference type="Proteomes" id="UP000699462">
    <property type="component" value="Unassembled WGS sequence"/>
</dbReference>
<dbReference type="InterPro" id="IPR001372">
    <property type="entry name" value="Dynein_light_chain_typ-1/2"/>
</dbReference>
<proteinExistence type="predicted"/>
<dbReference type="OrthoDB" id="186625at2759"/>
<evidence type="ECO:0000256" key="1">
    <source>
        <dbReference type="ARBA" id="ARBA00022837"/>
    </source>
</evidence>
<dbReference type="AlphaFoldDB" id="A0A8T0DFU2"/>
<sequence>MTSMDPFIDIFVHIDLDNSNTITVSDLEAYVKKNNLDDEMIRHPDKIRFKCLFKSSVQKWTALFDPNNTGVITLEKFCDVLGLKPAEVMERRQSMAQQSRRAQNLGDDIQVIYEDMPFADQVLITDETRERFRNIKSVEDMQKLTEQLKQFCDNEFGPLWQVAVIDGDHWITHTHLPGHAFQFHMSGHTYMFWKIPE</sequence>
<dbReference type="InterPro" id="IPR037177">
    <property type="entry name" value="DLC_sf"/>
</dbReference>
<dbReference type="SUPFAM" id="SSF47473">
    <property type="entry name" value="EF-hand"/>
    <property type="match status" value="1"/>
</dbReference>
<dbReference type="PROSITE" id="PS50222">
    <property type="entry name" value="EF_HAND_2"/>
    <property type="match status" value="1"/>
</dbReference>
<name>A0A8T0DFU2_9TREM</name>
<reference evidence="3 4" key="1">
    <citation type="submission" date="2019-07" db="EMBL/GenBank/DDBJ databases">
        <title>Annotation for the trematode Paragonimus westermani.</title>
        <authorList>
            <person name="Choi Y.-J."/>
        </authorList>
    </citation>
    <scope>NUCLEOTIDE SEQUENCE [LARGE SCALE GENOMIC DNA]</scope>
    <source>
        <strain evidence="3">180907_Pwestermani</strain>
    </source>
</reference>
<dbReference type="InterPro" id="IPR011992">
    <property type="entry name" value="EF-hand-dom_pair"/>
</dbReference>
<dbReference type="Pfam" id="PF01221">
    <property type="entry name" value="Dynein_light"/>
    <property type="match status" value="1"/>
</dbReference>
<dbReference type="GO" id="GO:0030286">
    <property type="term" value="C:dynein complex"/>
    <property type="evidence" value="ECO:0007669"/>
    <property type="project" value="InterPro"/>
</dbReference>
<gene>
    <name evidence="3" type="ORF">P879_02912</name>
</gene>